<comment type="caution">
    <text evidence="1">The sequence shown here is derived from an EMBL/GenBank/DDBJ whole genome shotgun (WGS) entry which is preliminary data.</text>
</comment>
<dbReference type="Proteomes" id="UP000015351">
    <property type="component" value="Unassembled WGS sequence"/>
</dbReference>
<evidence type="ECO:0008006" key="3">
    <source>
        <dbReference type="Google" id="ProtNLM"/>
    </source>
</evidence>
<dbReference type="Pfam" id="PF13365">
    <property type="entry name" value="Trypsin_2"/>
    <property type="match status" value="1"/>
</dbReference>
<dbReference type="InterPro" id="IPR009003">
    <property type="entry name" value="Peptidase_S1_PA"/>
</dbReference>
<dbReference type="EMBL" id="AONI01000013">
    <property type="protein sequence ID" value="EPX78241.1"/>
    <property type="molecule type" value="Genomic_DNA"/>
</dbReference>
<dbReference type="InterPro" id="IPR043504">
    <property type="entry name" value="Peptidase_S1_PA_chymotrypsin"/>
</dbReference>
<dbReference type="MEROPS" id="S01.423"/>
<keyword evidence="2" id="KW-1185">Reference proteome</keyword>
<name>S9QA41_9RHOB</name>
<proteinExistence type="predicted"/>
<sequence>MVYTVFGGIFMTRSIFYFWMAIVLCVGKLFAAQIEPTSIVYLECFDGAEKVTAGTGVIVSSEGHVLTAAHVAKENLTCKGARASQNPAPVRDLTPVGVASNGHDFAIVKFSRLGEETFEPVPLVANTTNMKGRAINIWGYPEGGAASPSVQTGTVLNSERDGDGMMQSLTITSAGMSGGPVLSNGHLVGLVAGAQFNAIGQVSNYALLAAEAFKTEVRRVRDDVRANRREDDLAEIEIDLLGEGTCNELLRGALSSRYPNFIPSLVSDKNKPSMSILSQEAEFWVTITTGPAQWFDCKEGNLRNSLYFPVGLVLRPVKDIAIADDAGNQVEWTMFKTEYGLMVLIDRQAVAPITADIGYVFALGNGVYKVCGPGDDKSCDPGENLKAKGNFGKWPYISGWDSYLRTTDPDALSAAYTEYLAFRENQDLVLADDPRIYHRRFKHRAPQALNDDPACAIQKAYLYEFHKRFDQDALHQNSAYGAPVDYSFCYLPPPEASVRTAGYRQIKVITESIAEQMFDKLWTVQVRTSPTELVKKLSGLLPDVNPLYTDIIRCGQNLRPARSPFDTANQQDPVAIGDLVTAELASDRIQPDQNLGYRFRLYQPSAGESRSQTLSKVPLFQDIDLEIFCGDDREPLRAQAVNIYFSPVFDSPLRLDMKAVENAFIENFNSIDHEGRIYVKDGYIERICNYLEYQGWLDTLKAALKKETALSFSMTRLGLDKEIVANHFAHLILATLFFTEVEMQTEDNHGGCPR</sequence>
<protein>
    <recommendedName>
        <fullName evidence="3">Serine protease</fullName>
    </recommendedName>
</protein>
<dbReference type="AlphaFoldDB" id="S9QA41"/>
<dbReference type="eggNOG" id="COG0265">
    <property type="taxonomic scope" value="Bacteria"/>
</dbReference>
<dbReference type="OrthoDB" id="1522627at2"/>
<organism evidence="1 2">
    <name type="scientific">Litoreibacter arenae DSM 19593</name>
    <dbReference type="NCBI Taxonomy" id="1123360"/>
    <lineage>
        <taxon>Bacteria</taxon>
        <taxon>Pseudomonadati</taxon>
        <taxon>Pseudomonadota</taxon>
        <taxon>Alphaproteobacteria</taxon>
        <taxon>Rhodobacterales</taxon>
        <taxon>Roseobacteraceae</taxon>
        <taxon>Litoreibacter</taxon>
    </lineage>
</organism>
<accession>S9QA41</accession>
<dbReference type="SUPFAM" id="SSF50494">
    <property type="entry name" value="Trypsin-like serine proteases"/>
    <property type="match status" value="1"/>
</dbReference>
<evidence type="ECO:0000313" key="1">
    <source>
        <dbReference type="EMBL" id="EPX78241.1"/>
    </source>
</evidence>
<reference evidence="2" key="1">
    <citation type="journal article" date="2013" name="Stand. Genomic Sci.">
        <title>Genome sequence of the Litoreibacter arenae type strain (DSM 19593(T)), a member of the Roseobacter clade isolated from sea sand.</title>
        <authorList>
            <person name="Riedel T."/>
            <person name="Fiebig A."/>
            <person name="Petersen J."/>
            <person name="Gronow S."/>
            <person name="Kyrpides N.C."/>
            <person name="Goker M."/>
            <person name="Klenk H.P."/>
        </authorList>
    </citation>
    <scope>NUCLEOTIDE SEQUENCE [LARGE SCALE GENOMIC DNA]</scope>
    <source>
        <strain evidence="2">DSM 19593</strain>
    </source>
</reference>
<evidence type="ECO:0000313" key="2">
    <source>
        <dbReference type="Proteomes" id="UP000015351"/>
    </source>
</evidence>
<dbReference type="STRING" id="1123360.thalar_02470"/>
<gene>
    <name evidence="1" type="ORF">thalar_02470</name>
</gene>
<dbReference type="HOGENOM" id="CLU_369123_0_0_5"/>
<dbReference type="Gene3D" id="2.40.10.10">
    <property type="entry name" value="Trypsin-like serine proteases"/>
    <property type="match status" value="2"/>
</dbReference>